<keyword evidence="4" id="KW-1015">Disulfide bond</keyword>
<evidence type="ECO:0000256" key="5">
    <source>
        <dbReference type="ARBA" id="ARBA00060319"/>
    </source>
</evidence>
<evidence type="ECO:0000256" key="3">
    <source>
        <dbReference type="ARBA" id="ARBA00023128"/>
    </source>
</evidence>
<dbReference type="Pfam" id="PF02297">
    <property type="entry name" value="COX6B"/>
    <property type="match status" value="1"/>
</dbReference>
<evidence type="ECO:0000256" key="4">
    <source>
        <dbReference type="ARBA" id="ARBA00023157"/>
    </source>
</evidence>
<evidence type="ECO:0000256" key="7">
    <source>
        <dbReference type="SAM" id="MobiDB-lite"/>
    </source>
</evidence>
<dbReference type="RefSeq" id="XP_033812971.1">
    <property type="nucleotide sequence ID" value="XM_033957080.1"/>
</dbReference>
<evidence type="ECO:0000256" key="1">
    <source>
        <dbReference type="ARBA" id="ARBA00004569"/>
    </source>
</evidence>
<comment type="function">
    <text evidence="5">Involved in the maturation of the mitochondrial respiratory chain complex IV subunit MT-CO2/COX2. Thereby, may regulate early steps of complex IV assembly. Mitochondrial respiratory chain complex IV or cytochrome c oxidase is the component of the respiratory chain that catalyzes the transfer of electrons from intermembrane space cytochrome c to molecular oxygen in the matrix and as a consequence contributes to the proton gradient involved in mitochondrial ATP synthesis. May also be required for efficient formation of respiratory supercomplexes comprised of complexes III and IV.</text>
</comment>
<dbReference type="SUPFAM" id="SSF47694">
    <property type="entry name" value="Cytochrome c oxidase subunit h"/>
    <property type="match status" value="1"/>
</dbReference>
<dbReference type="PANTHER" id="PTHR46690:SF1">
    <property type="entry name" value="CYTOCHROME C OXIDASE ASSEMBLY FACTOR 6 HOMOLOG"/>
    <property type="match status" value="1"/>
</dbReference>
<evidence type="ECO:0000256" key="2">
    <source>
        <dbReference type="ARBA" id="ARBA00006425"/>
    </source>
</evidence>
<evidence type="ECO:0000313" key="8">
    <source>
        <dbReference type="Proteomes" id="UP000515159"/>
    </source>
</evidence>
<evidence type="ECO:0000313" key="9">
    <source>
        <dbReference type="RefSeq" id="XP_033812971.1"/>
    </source>
</evidence>
<dbReference type="KEGG" id="gsh:117366041"/>
<dbReference type="Proteomes" id="UP000515159">
    <property type="component" value="Chromosome 8"/>
</dbReference>
<feature type="region of interest" description="Disordered" evidence="7">
    <location>
        <begin position="1"/>
        <end position="23"/>
    </location>
</feature>
<dbReference type="GeneID" id="117366041"/>
<dbReference type="GO" id="GO:0008535">
    <property type="term" value="P:respiratory chain complex IV assembly"/>
    <property type="evidence" value="ECO:0007669"/>
    <property type="project" value="InterPro"/>
</dbReference>
<dbReference type="FunFam" id="1.10.10.140:FF:000002">
    <property type="entry name" value="Cytochrome c oxidase assembly factor 6 homolog"/>
    <property type="match status" value="1"/>
</dbReference>
<comment type="similarity">
    <text evidence="2">Belongs to the cytochrome c oxidase subunit 6B family.</text>
</comment>
<dbReference type="InterPro" id="IPR042289">
    <property type="entry name" value="COA6"/>
</dbReference>
<keyword evidence="3" id="KW-0496">Mitochondrion</keyword>
<accession>A0A6P8S933</accession>
<name>A0A6P8S933_GEOSA</name>
<sequence>MGFPTTETGSGSRSLHSHSSPTEVIEMSAPTAVERKACWGARDQFWKCLDENQDDFSKCQKLRSSFEACCPQLWVKHFDKRRDYLKYKEKLEAGEFQPSETTGKL</sequence>
<comment type="subcellular location">
    <subcellularLocation>
        <location evidence="1">Mitochondrion intermembrane space</location>
    </subcellularLocation>
</comment>
<evidence type="ECO:0000256" key="6">
    <source>
        <dbReference type="ARBA" id="ARBA00073932"/>
    </source>
</evidence>
<gene>
    <name evidence="9" type="primary">LOC117366041</name>
</gene>
<dbReference type="InParanoid" id="A0A6P8S933"/>
<reference evidence="9" key="1">
    <citation type="submission" date="2025-08" db="UniProtKB">
        <authorList>
            <consortium name="RefSeq"/>
        </authorList>
    </citation>
    <scope>IDENTIFICATION</scope>
</reference>
<dbReference type="OrthoDB" id="16284at2759"/>
<organism evidence="8 9">
    <name type="scientific">Geotrypetes seraphini</name>
    <name type="common">Gaboon caecilian</name>
    <name type="synonym">Caecilia seraphini</name>
    <dbReference type="NCBI Taxonomy" id="260995"/>
    <lineage>
        <taxon>Eukaryota</taxon>
        <taxon>Metazoa</taxon>
        <taxon>Chordata</taxon>
        <taxon>Craniata</taxon>
        <taxon>Vertebrata</taxon>
        <taxon>Euteleostomi</taxon>
        <taxon>Amphibia</taxon>
        <taxon>Gymnophiona</taxon>
        <taxon>Geotrypetes</taxon>
    </lineage>
</organism>
<dbReference type="Gene3D" id="1.10.10.140">
    <property type="entry name" value="Cytochrome c oxidase, subunit VIb"/>
    <property type="match status" value="1"/>
</dbReference>
<dbReference type="InterPro" id="IPR036549">
    <property type="entry name" value="CX6/COA6-like_sf"/>
</dbReference>
<dbReference type="GO" id="GO:0042775">
    <property type="term" value="P:mitochondrial ATP synthesis coupled electron transport"/>
    <property type="evidence" value="ECO:0007669"/>
    <property type="project" value="TreeGrafter"/>
</dbReference>
<dbReference type="AlphaFoldDB" id="A0A6P8S933"/>
<dbReference type="FunCoup" id="A0A6P8S933">
    <property type="interactions" value="754"/>
</dbReference>
<protein>
    <recommendedName>
        <fullName evidence="6">Cytochrome c oxidase assembly factor 6 homolog</fullName>
    </recommendedName>
</protein>
<dbReference type="GO" id="GO:0005758">
    <property type="term" value="C:mitochondrial intermembrane space"/>
    <property type="evidence" value="ECO:0007669"/>
    <property type="project" value="UniProtKB-SubCell"/>
</dbReference>
<dbReference type="PANTHER" id="PTHR46690">
    <property type="entry name" value="CYTOCHROME C OXIDASE ASSEMBLY FACTOR 6 HOMOLOG"/>
    <property type="match status" value="1"/>
</dbReference>
<dbReference type="PROSITE" id="PS51808">
    <property type="entry name" value="CHCH"/>
    <property type="match status" value="1"/>
</dbReference>
<dbReference type="InterPro" id="IPR048280">
    <property type="entry name" value="COX6B-like"/>
</dbReference>
<keyword evidence="8" id="KW-1185">Reference proteome</keyword>
<feature type="compositionally biased region" description="Low complexity" evidence="7">
    <location>
        <begin position="9"/>
        <end position="20"/>
    </location>
</feature>
<proteinExistence type="inferred from homology"/>